<name>A0A7W3SV75_9BACL</name>
<dbReference type="SUPFAM" id="SSF50985">
    <property type="entry name" value="RCC1/BLIP-II"/>
    <property type="match status" value="1"/>
</dbReference>
<dbReference type="AlphaFoldDB" id="A0A7W3SV75"/>
<proteinExistence type="predicted"/>
<protein>
    <submittedName>
        <fullName evidence="1">Alpha-tubulin suppressor-like RCC1 family protein</fullName>
    </submittedName>
</protein>
<evidence type="ECO:0000313" key="1">
    <source>
        <dbReference type="EMBL" id="MBA9086881.1"/>
    </source>
</evidence>
<evidence type="ECO:0000313" key="2">
    <source>
        <dbReference type="Proteomes" id="UP000567067"/>
    </source>
</evidence>
<dbReference type="Proteomes" id="UP000567067">
    <property type="component" value="Unassembled WGS sequence"/>
</dbReference>
<organism evidence="1 2">
    <name type="scientific">Fontibacillus solani</name>
    <dbReference type="NCBI Taxonomy" id="1572857"/>
    <lineage>
        <taxon>Bacteria</taxon>
        <taxon>Bacillati</taxon>
        <taxon>Bacillota</taxon>
        <taxon>Bacilli</taxon>
        <taxon>Bacillales</taxon>
        <taxon>Paenibacillaceae</taxon>
        <taxon>Fontibacillus</taxon>
    </lineage>
</organism>
<sequence length="59" mass="6322">MEINGSGKEKILSPVLIPTQGKIKKAAAGTKFSLYLTTDGQLYGWGNLVVGEQIISQDN</sequence>
<comment type="caution">
    <text evidence="1">The sequence shown here is derived from an EMBL/GenBank/DDBJ whole genome shotgun (WGS) entry which is preliminary data.</text>
</comment>
<keyword evidence="2" id="KW-1185">Reference proteome</keyword>
<dbReference type="InterPro" id="IPR009091">
    <property type="entry name" value="RCC1/BLIP-II"/>
</dbReference>
<accession>A0A7W3SV75</accession>
<dbReference type="Gene3D" id="2.130.10.30">
    <property type="entry name" value="Regulator of chromosome condensation 1/beta-lactamase-inhibitor protein II"/>
    <property type="match status" value="1"/>
</dbReference>
<reference evidence="1 2" key="1">
    <citation type="submission" date="2020-08" db="EMBL/GenBank/DDBJ databases">
        <title>Genomic Encyclopedia of Type Strains, Phase III (KMG-III): the genomes of soil and plant-associated and newly described type strains.</title>
        <authorList>
            <person name="Whitman W."/>
        </authorList>
    </citation>
    <scope>NUCLEOTIDE SEQUENCE [LARGE SCALE GENOMIC DNA]</scope>
    <source>
        <strain evidence="1 2">CECT 8693</strain>
    </source>
</reference>
<dbReference type="Pfam" id="PF13540">
    <property type="entry name" value="RCC1_2"/>
    <property type="match status" value="1"/>
</dbReference>
<dbReference type="RefSeq" id="WP_182537359.1">
    <property type="nucleotide sequence ID" value="NZ_JACJIP010000023.1"/>
</dbReference>
<dbReference type="EMBL" id="JACJIP010000023">
    <property type="protein sequence ID" value="MBA9086881.1"/>
    <property type="molecule type" value="Genomic_DNA"/>
</dbReference>
<gene>
    <name evidence="1" type="ORF">FHR92_003361</name>
</gene>